<name>A0ABV6ULX3_9ACTN</name>
<feature type="compositionally biased region" description="Low complexity" evidence="1">
    <location>
        <begin position="1"/>
        <end position="13"/>
    </location>
</feature>
<evidence type="ECO:0000313" key="2">
    <source>
        <dbReference type="EMBL" id="MFC1402457.1"/>
    </source>
</evidence>
<dbReference type="Proteomes" id="UP001592528">
    <property type="component" value="Unassembled WGS sequence"/>
</dbReference>
<dbReference type="RefSeq" id="WP_037594291.1">
    <property type="nucleotide sequence ID" value="NZ_JBHEZZ010000006.1"/>
</dbReference>
<evidence type="ECO:0000313" key="3">
    <source>
        <dbReference type="Proteomes" id="UP001592528"/>
    </source>
</evidence>
<keyword evidence="3" id="KW-1185">Reference proteome</keyword>
<sequence length="73" mass="8009">MTDDSAATAAAEPPESHPQPQAEPPRTGRARLVFEDPLSRPSRDDTDTGWGGEESGGRDEAWYRRETPPHHGD</sequence>
<feature type="compositionally biased region" description="Basic and acidic residues" evidence="1">
    <location>
        <begin position="55"/>
        <end position="73"/>
    </location>
</feature>
<organism evidence="2 3">
    <name type="scientific">Streptacidiphilus cavernicola</name>
    <dbReference type="NCBI Taxonomy" id="3342716"/>
    <lineage>
        <taxon>Bacteria</taxon>
        <taxon>Bacillati</taxon>
        <taxon>Actinomycetota</taxon>
        <taxon>Actinomycetes</taxon>
        <taxon>Kitasatosporales</taxon>
        <taxon>Streptomycetaceae</taxon>
        <taxon>Streptacidiphilus</taxon>
    </lineage>
</organism>
<feature type="compositionally biased region" description="Basic and acidic residues" evidence="1">
    <location>
        <begin position="32"/>
        <end position="46"/>
    </location>
</feature>
<protein>
    <submittedName>
        <fullName evidence="2">Uncharacterized protein</fullName>
    </submittedName>
</protein>
<evidence type="ECO:0000256" key="1">
    <source>
        <dbReference type="SAM" id="MobiDB-lite"/>
    </source>
</evidence>
<gene>
    <name evidence="2" type="ORF">ACEZDJ_14305</name>
</gene>
<dbReference type="EMBL" id="JBHEZZ010000006">
    <property type="protein sequence ID" value="MFC1402457.1"/>
    <property type="molecule type" value="Genomic_DNA"/>
</dbReference>
<proteinExistence type="predicted"/>
<feature type="region of interest" description="Disordered" evidence="1">
    <location>
        <begin position="1"/>
        <end position="73"/>
    </location>
</feature>
<reference evidence="2 3" key="1">
    <citation type="submission" date="2024-09" db="EMBL/GenBank/DDBJ databases">
        <authorList>
            <person name="Lee S.D."/>
        </authorList>
    </citation>
    <scope>NUCLEOTIDE SEQUENCE [LARGE SCALE GENOMIC DNA]</scope>
    <source>
        <strain evidence="2 3">N1-5</strain>
    </source>
</reference>
<comment type="caution">
    <text evidence="2">The sequence shown here is derived from an EMBL/GenBank/DDBJ whole genome shotgun (WGS) entry which is preliminary data.</text>
</comment>
<accession>A0ABV6ULX3</accession>